<dbReference type="SMART" id="SM00700">
    <property type="entry name" value="JHBP"/>
    <property type="match status" value="1"/>
</dbReference>
<dbReference type="GO" id="GO:0005615">
    <property type="term" value="C:extracellular space"/>
    <property type="evidence" value="ECO:0007669"/>
    <property type="project" value="TreeGrafter"/>
</dbReference>
<protein>
    <recommendedName>
        <fullName evidence="7">Protein takeout</fullName>
    </recommendedName>
</protein>
<comment type="caution">
    <text evidence="5">The sequence shown here is derived from an EMBL/GenBank/DDBJ whole genome shotgun (WGS) entry which is preliminary data.</text>
</comment>
<accession>A0A8S9X615</accession>
<dbReference type="OrthoDB" id="8186595at2759"/>
<gene>
    <name evidence="5" type="ORF">GE061_002272</name>
</gene>
<proteinExistence type="inferred from homology"/>
<dbReference type="AlphaFoldDB" id="A0A8S9X615"/>
<name>A0A8S9X615_APOLU</name>
<keyword evidence="2" id="KW-0090">Biological rhythms</keyword>
<dbReference type="EMBL" id="WIXP02000010">
    <property type="protein sequence ID" value="KAF6203934.1"/>
    <property type="molecule type" value="Genomic_DNA"/>
</dbReference>
<evidence type="ECO:0000256" key="4">
    <source>
        <dbReference type="SAM" id="MobiDB-lite"/>
    </source>
</evidence>
<evidence type="ECO:0000313" key="5">
    <source>
        <dbReference type="EMBL" id="KAF6203934.1"/>
    </source>
</evidence>
<evidence type="ECO:0000256" key="3">
    <source>
        <dbReference type="ARBA" id="ARBA00060902"/>
    </source>
</evidence>
<sequence>MRQGFPMRPVADSSILEGKPNDLKGKPSANSKPAFPHCSIAQHTMTGPIGSRGVVLLLLVSVVTAAVVKDPKDLCSWKDANRDKCFKGAVQRLIPHLVKGLPKYGIFPIDPLHIELLDLSHAPGRTLDVRHKFMDVDLIGLKSGVIDAVRIDRDANTIEIDATLKEPFKLKGNYVSVGKVLTLPVNGAGPFEITLYDMKATLRYKGHQEKKKGKIHMRMDEVHFPLKVSKMHVNFKNLFKGNPQISDAINVALNENWEDVLDDMKPSFETAIGQAFKEITNRALVKIPISDLIKDFS</sequence>
<dbReference type="PANTHER" id="PTHR11008:SF18">
    <property type="entry name" value="BCDNA.GH05536-RELATED"/>
    <property type="match status" value="1"/>
</dbReference>
<evidence type="ECO:0000256" key="1">
    <source>
        <dbReference type="ARBA" id="ARBA00022729"/>
    </source>
</evidence>
<dbReference type="FunFam" id="3.15.10.30:FF:000001">
    <property type="entry name" value="Takeout-like protein 1"/>
    <property type="match status" value="1"/>
</dbReference>
<dbReference type="Pfam" id="PF06585">
    <property type="entry name" value="JHBP"/>
    <property type="match status" value="1"/>
</dbReference>
<keyword evidence="6" id="KW-1185">Reference proteome</keyword>
<dbReference type="PANTHER" id="PTHR11008">
    <property type="entry name" value="PROTEIN TAKEOUT-LIKE PROTEIN"/>
    <property type="match status" value="1"/>
</dbReference>
<comment type="similarity">
    <text evidence="3">Belongs to the TO family.</text>
</comment>
<reference evidence="5" key="1">
    <citation type="journal article" date="2021" name="Mol. Ecol. Resour.">
        <title>Apolygus lucorum genome provides insights into omnivorousness and mesophyll feeding.</title>
        <authorList>
            <person name="Liu Y."/>
            <person name="Liu H."/>
            <person name="Wang H."/>
            <person name="Huang T."/>
            <person name="Liu B."/>
            <person name="Yang B."/>
            <person name="Yin L."/>
            <person name="Li B."/>
            <person name="Zhang Y."/>
            <person name="Zhang S."/>
            <person name="Jiang F."/>
            <person name="Zhang X."/>
            <person name="Ren Y."/>
            <person name="Wang B."/>
            <person name="Wang S."/>
            <person name="Lu Y."/>
            <person name="Wu K."/>
            <person name="Fan W."/>
            <person name="Wang G."/>
        </authorList>
    </citation>
    <scope>NUCLEOTIDE SEQUENCE</scope>
    <source>
        <strain evidence="5">12Hb</strain>
    </source>
</reference>
<organism evidence="5 6">
    <name type="scientific">Apolygus lucorum</name>
    <name type="common">Small green plant bug</name>
    <name type="synonym">Lygocoris lucorum</name>
    <dbReference type="NCBI Taxonomy" id="248454"/>
    <lineage>
        <taxon>Eukaryota</taxon>
        <taxon>Metazoa</taxon>
        <taxon>Ecdysozoa</taxon>
        <taxon>Arthropoda</taxon>
        <taxon>Hexapoda</taxon>
        <taxon>Insecta</taxon>
        <taxon>Pterygota</taxon>
        <taxon>Neoptera</taxon>
        <taxon>Paraneoptera</taxon>
        <taxon>Hemiptera</taxon>
        <taxon>Heteroptera</taxon>
        <taxon>Panheteroptera</taxon>
        <taxon>Cimicomorpha</taxon>
        <taxon>Miridae</taxon>
        <taxon>Mirini</taxon>
        <taxon>Apolygus</taxon>
    </lineage>
</organism>
<evidence type="ECO:0008006" key="7">
    <source>
        <dbReference type="Google" id="ProtNLM"/>
    </source>
</evidence>
<evidence type="ECO:0000256" key="2">
    <source>
        <dbReference type="ARBA" id="ARBA00023108"/>
    </source>
</evidence>
<evidence type="ECO:0000313" key="6">
    <source>
        <dbReference type="Proteomes" id="UP000466442"/>
    </source>
</evidence>
<feature type="region of interest" description="Disordered" evidence="4">
    <location>
        <begin position="1"/>
        <end position="35"/>
    </location>
</feature>
<dbReference type="Proteomes" id="UP000466442">
    <property type="component" value="Unassembled WGS sequence"/>
</dbReference>
<keyword evidence="1" id="KW-0732">Signal</keyword>
<dbReference type="InterPro" id="IPR038606">
    <property type="entry name" value="To_sf"/>
</dbReference>
<dbReference type="InterPro" id="IPR010562">
    <property type="entry name" value="Haemolymph_juvenile_hormone-bd"/>
</dbReference>
<dbReference type="GO" id="GO:0007623">
    <property type="term" value="P:circadian rhythm"/>
    <property type="evidence" value="ECO:0007669"/>
    <property type="project" value="UniProtKB-ARBA"/>
</dbReference>
<dbReference type="Gene3D" id="3.15.10.30">
    <property type="entry name" value="Haemolymph juvenile hormone binding protein"/>
    <property type="match status" value="1"/>
</dbReference>